<evidence type="ECO:0000256" key="3">
    <source>
        <dbReference type="ARBA" id="ARBA00029540"/>
    </source>
</evidence>
<dbReference type="NCBIfam" id="NF001659">
    <property type="entry name" value="PRK00430.1"/>
    <property type="match status" value="1"/>
</dbReference>
<dbReference type="PRINTS" id="PR01591">
    <property type="entry name" value="DNABINDNGFIS"/>
</dbReference>
<proteinExistence type="inferred from homology"/>
<dbReference type="GO" id="GO:0043565">
    <property type="term" value="F:sequence-specific DNA binding"/>
    <property type="evidence" value="ECO:0007669"/>
    <property type="project" value="InterPro"/>
</dbReference>
<dbReference type="SUPFAM" id="SSF46689">
    <property type="entry name" value="Homeodomain-like"/>
    <property type="match status" value="1"/>
</dbReference>
<evidence type="ECO:0000259" key="4">
    <source>
        <dbReference type="Pfam" id="PF02954"/>
    </source>
</evidence>
<dbReference type="InterPro" id="IPR009057">
    <property type="entry name" value="Homeodomain-like_sf"/>
</dbReference>
<keyword evidence="6" id="KW-1185">Reference proteome</keyword>
<dbReference type="PANTHER" id="PTHR47918">
    <property type="entry name" value="DNA-BINDING PROTEIN FIS"/>
    <property type="match status" value="1"/>
</dbReference>
<dbReference type="GO" id="GO:0006355">
    <property type="term" value="P:regulation of DNA-templated transcription"/>
    <property type="evidence" value="ECO:0007669"/>
    <property type="project" value="InterPro"/>
</dbReference>
<evidence type="ECO:0000313" key="6">
    <source>
        <dbReference type="Proteomes" id="UP000316649"/>
    </source>
</evidence>
<dbReference type="AlphaFoldDB" id="A0A557SGR6"/>
<evidence type="ECO:0000313" key="5">
    <source>
        <dbReference type="EMBL" id="TVO76600.1"/>
    </source>
</evidence>
<dbReference type="PIRSF" id="PIRSF002097">
    <property type="entry name" value="DNA-binding_Fis"/>
    <property type="match status" value="1"/>
</dbReference>
<dbReference type="Proteomes" id="UP000316649">
    <property type="component" value="Unassembled WGS sequence"/>
</dbReference>
<dbReference type="InterPro" id="IPR002197">
    <property type="entry name" value="HTH_Fis"/>
</dbReference>
<name>A0A557SGR6_9GAMM</name>
<protein>
    <recommendedName>
        <fullName evidence="3">Putative Fis-like DNA-binding protein</fullName>
    </recommendedName>
</protein>
<dbReference type="PRINTS" id="PR01590">
    <property type="entry name" value="HTHFIS"/>
</dbReference>
<dbReference type="EMBL" id="VMNH01000005">
    <property type="protein sequence ID" value="TVO76600.1"/>
    <property type="molecule type" value="Genomic_DNA"/>
</dbReference>
<dbReference type="OrthoDB" id="9802388at2"/>
<comment type="caution">
    <text evidence="5">The sequence shown here is derived from an EMBL/GenBank/DDBJ whole genome shotgun (WGS) entry which is preliminary data.</text>
</comment>
<dbReference type="PANTHER" id="PTHR47918:SF1">
    <property type="entry name" value="DNA-BINDING PROTEIN FIS"/>
    <property type="match status" value="1"/>
</dbReference>
<dbReference type="InterPro" id="IPR005412">
    <property type="entry name" value="Fis_DNA-bd"/>
</dbReference>
<organism evidence="5 6">
    <name type="scientific">Sedimenticola selenatireducens</name>
    <dbReference type="NCBI Taxonomy" id="191960"/>
    <lineage>
        <taxon>Bacteria</taxon>
        <taxon>Pseudomonadati</taxon>
        <taxon>Pseudomonadota</taxon>
        <taxon>Gammaproteobacteria</taxon>
        <taxon>Chromatiales</taxon>
        <taxon>Sedimenticolaceae</taxon>
        <taxon>Sedimenticola</taxon>
    </lineage>
</organism>
<sequence length="98" mass="10985">MTMEALLAQDSNKPQFSVAKNKATEPLRECVRNALSGYFKQLDGHSTANIYQMVLAEVEQPLLETVMMHTEGNQTRAAEILGISRSTLRKKLALYDLD</sequence>
<evidence type="ECO:0000256" key="1">
    <source>
        <dbReference type="ARBA" id="ARBA00008559"/>
    </source>
</evidence>
<evidence type="ECO:0000256" key="2">
    <source>
        <dbReference type="ARBA" id="ARBA00023125"/>
    </source>
</evidence>
<dbReference type="RefSeq" id="WP_144357713.1">
    <property type="nucleotide sequence ID" value="NZ_VMNH01000005.1"/>
</dbReference>
<gene>
    <name evidence="5" type="primary">fis</name>
    <name evidence="5" type="ORF">FHP88_04005</name>
</gene>
<reference evidence="5 6" key="1">
    <citation type="submission" date="2019-07" db="EMBL/GenBank/DDBJ databases">
        <title>The pathways for chlorine oxyanion respiration interact through the shared metabolite chlorate.</title>
        <authorList>
            <person name="Barnum T.P."/>
            <person name="Cheng Y."/>
            <person name="Hill K.A."/>
            <person name="Lucas L.N."/>
            <person name="Carlson H.K."/>
            <person name="Coates J.D."/>
        </authorList>
    </citation>
    <scope>NUCLEOTIDE SEQUENCE [LARGE SCALE GENOMIC DNA]</scope>
    <source>
        <strain evidence="5 6">BK-1</strain>
    </source>
</reference>
<comment type="similarity">
    <text evidence="1">Belongs to the transcriptional regulatory Fis family.</text>
</comment>
<dbReference type="Gene3D" id="1.10.10.60">
    <property type="entry name" value="Homeodomain-like"/>
    <property type="match status" value="1"/>
</dbReference>
<dbReference type="InterPro" id="IPR050207">
    <property type="entry name" value="Trans_regulatory_Fis"/>
</dbReference>
<accession>A0A557SGR6</accession>
<feature type="domain" description="DNA binding HTH" evidence="4">
    <location>
        <begin position="55"/>
        <end position="93"/>
    </location>
</feature>
<keyword evidence="2 5" id="KW-0238">DNA-binding</keyword>
<dbReference type="Pfam" id="PF02954">
    <property type="entry name" value="HTH_8"/>
    <property type="match status" value="1"/>
</dbReference>